<dbReference type="Pfam" id="PF12680">
    <property type="entry name" value="SnoaL_2"/>
    <property type="match status" value="1"/>
</dbReference>
<evidence type="ECO:0000313" key="3">
    <source>
        <dbReference type="Proteomes" id="UP000053724"/>
    </source>
</evidence>
<dbReference type="RefSeq" id="WP_041202691.1">
    <property type="nucleotide sequence ID" value="NZ_CP035689.1"/>
</dbReference>
<proteinExistence type="predicted"/>
<dbReference type="SUPFAM" id="SSF54427">
    <property type="entry name" value="NTF2-like"/>
    <property type="match status" value="1"/>
</dbReference>
<gene>
    <name evidence="2" type="ORF">AAY55_16365</name>
</gene>
<accession>A0A0Q0MQP7</accession>
<dbReference type="InterPro" id="IPR032710">
    <property type="entry name" value="NTF2-like_dom_sf"/>
</dbReference>
<reference evidence="2 3" key="1">
    <citation type="journal article" date="2015" name="Genome Biol. Evol.">
        <title>The Dynamics of Genetic Interactions between Vibrio metoecus and Vibrio cholerae, Two Close Relatives Co-Occurring in the Environment.</title>
        <authorList>
            <person name="Orata F.D."/>
            <person name="Kirchberger P.C."/>
            <person name="Meheust R."/>
            <person name="Barlow E.J."/>
            <person name="Tarr C.L."/>
            <person name="Boucher Y."/>
        </authorList>
    </citation>
    <scope>NUCLEOTIDE SEQUENCE [LARGE SCALE GENOMIC DNA]</scope>
    <source>
        <strain evidence="2 3">08-2459</strain>
    </source>
</reference>
<evidence type="ECO:0000313" key="2">
    <source>
        <dbReference type="EMBL" id="KQA22643.1"/>
    </source>
</evidence>
<sequence>MNSKDVVLSFWNAMKTNDFAKASEFLSLDFEGFWPQSGELILGRENFVAINAHYPANGHWLFNIHSVVCEGDSVVTDVSITDGVQKARAITFHTVENGLITKQKEFWPDEMPPQAWRAQWVKIVSNQPRT</sequence>
<dbReference type="EMBL" id="LCUF01000030">
    <property type="protein sequence ID" value="KQA22643.1"/>
    <property type="molecule type" value="Genomic_DNA"/>
</dbReference>
<dbReference type="InterPro" id="IPR037401">
    <property type="entry name" value="SnoaL-like"/>
</dbReference>
<protein>
    <submittedName>
        <fullName evidence="2">Polyketide cyclase</fullName>
    </submittedName>
</protein>
<dbReference type="PATRIC" id="fig|1481663.8.peg.3352"/>
<name>A0A0Q0MQP7_VIBMT</name>
<dbReference type="Gene3D" id="3.10.450.50">
    <property type="match status" value="1"/>
</dbReference>
<feature type="domain" description="SnoaL-like" evidence="1">
    <location>
        <begin position="9"/>
        <end position="102"/>
    </location>
</feature>
<dbReference type="Proteomes" id="UP000053724">
    <property type="component" value="Unassembled WGS sequence"/>
</dbReference>
<comment type="caution">
    <text evidence="2">The sequence shown here is derived from an EMBL/GenBank/DDBJ whole genome shotgun (WGS) entry which is preliminary data.</text>
</comment>
<organism evidence="2 3">
    <name type="scientific">Vibrio metoecus</name>
    <dbReference type="NCBI Taxonomy" id="1481663"/>
    <lineage>
        <taxon>Bacteria</taxon>
        <taxon>Pseudomonadati</taxon>
        <taxon>Pseudomonadota</taxon>
        <taxon>Gammaproteobacteria</taxon>
        <taxon>Vibrionales</taxon>
        <taxon>Vibrionaceae</taxon>
        <taxon>Vibrio</taxon>
    </lineage>
</organism>
<dbReference type="AlphaFoldDB" id="A0A0Q0MQP7"/>
<evidence type="ECO:0000259" key="1">
    <source>
        <dbReference type="Pfam" id="PF12680"/>
    </source>
</evidence>